<gene>
    <name evidence="1" type="ORF">FKG94_27625</name>
</gene>
<dbReference type="RefSeq" id="WP_142930190.1">
    <property type="nucleotide sequence ID" value="NZ_ML660119.1"/>
</dbReference>
<dbReference type="OrthoDB" id="5624986at2"/>
<accession>A0A545SMG1</accession>
<reference evidence="1 2" key="1">
    <citation type="submission" date="2019-06" db="EMBL/GenBank/DDBJ databases">
        <title>Whole genome sequence for Cellvibrionaceae sp. R142.</title>
        <authorList>
            <person name="Wang G."/>
        </authorList>
    </citation>
    <scope>NUCLEOTIDE SEQUENCE [LARGE SCALE GENOMIC DNA]</scope>
    <source>
        <strain evidence="1 2">R142</strain>
    </source>
</reference>
<dbReference type="EMBL" id="VHSG01000044">
    <property type="protein sequence ID" value="TQV66144.1"/>
    <property type="molecule type" value="Genomic_DNA"/>
</dbReference>
<dbReference type="AlphaFoldDB" id="A0A545SMG1"/>
<sequence>MYIFSVTAKTRHDIEGFSKGQEVPFIVYINFKDLYGAEKLCQIFVIKEGFYDVVIEKRKLITEKSLQDQSLVEKDKALQEALKTGYTIQLFSRH</sequence>
<organism evidence="1 2">
    <name type="scientific">Exilibacterium tricleocarpae</name>
    <dbReference type="NCBI Taxonomy" id="2591008"/>
    <lineage>
        <taxon>Bacteria</taxon>
        <taxon>Pseudomonadati</taxon>
        <taxon>Pseudomonadota</taxon>
        <taxon>Gammaproteobacteria</taxon>
        <taxon>Cellvibrionales</taxon>
        <taxon>Cellvibrionaceae</taxon>
        <taxon>Exilibacterium</taxon>
    </lineage>
</organism>
<dbReference type="Proteomes" id="UP000319732">
    <property type="component" value="Unassembled WGS sequence"/>
</dbReference>
<keyword evidence="2" id="KW-1185">Reference proteome</keyword>
<comment type="caution">
    <text evidence="1">The sequence shown here is derived from an EMBL/GenBank/DDBJ whole genome shotgun (WGS) entry which is preliminary data.</text>
</comment>
<name>A0A545SMG1_9GAMM</name>
<protein>
    <submittedName>
        <fullName evidence="1">Uncharacterized protein</fullName>
    </submittedName>
</protein>
<evidence type="ECO:0000313" key="2">
    <source>
        <dbReference type="Proteomes" id="UP000319732"/>
    </source>
</evidence>
<evidence type="ECO:0000313" key="1">
    <source>
        <dbReference type="EMBL" id="TQV66144.1"/>
    </source>
</evidence>
<proteinExistence type="predicted"/>